<dbReference type="Proteomes" id="UP000317043">
    <property type="component" value="Unassembled WGS sequence"/>
</dbReference>
<proteinExistence type="predicted"/>
<accession>A0A543AR16</accession>
<sequence length="629" mass="69777">MNALLRLSAHAVVTGDPSRLFGVDMKERFFFHHRQHPSDSEVRSWMRSFPALARDLVDAGRGHVEMQFEYEMPRNSKRADVLLSGVHPQTGADSHVVVELKQWGEAMVVDHSDTLVSVPHMPKPHLHPVVQARAYCEFLAAHKPLFSSTNTNLEGVAYLHNAADSAVSSLYYLPADRYGRLFTKDTRGALLSYLGSVFAPEDGARAADTLAKSPSRPTRKYMEFAAPVVKHRDHFVLLDEQRLAYELVMRAAEKSQAGDHKEIVIVTGGPGSGKSAIALQLLADMMEREWPVELATGSRSFTTTLRRFVGRGSKQVQALFTYFNSYLKADKNALSVLICDEAHRIREVSHNRFTKRHDITKRPQVDELIDAARVPVFLLDEHQVVKPGEIGTVAAIRAHAAAKGLEVSEVPLDGQFRCGGSKAYEDWVLRLLDLEPGGPVSWPGDDDFELVVVDSPEELESITRARHEEGSTARMAAGYCWEWSTPANGVLQADVKIGGWHRPWNVKGERKVGDAPPSPLWATDPAGFDQIGCVYTAQGFEYDWNGVILGPDIVVKDGRLTTVRSENKDPAFRFKTIPDDLVDQHIRNIYKVLLTRGMKGTAIYAVDPDTRKFLMELATTGEAAAPAAP</sequence>
<dbReference type="InterPro" id="IPR003593">
    <property type="entry name" value="AAA+_ATPase"/>
</dbReference>
<comment type="caution">
    <text evidence="2">The sequence shown here is derived from an EMBL/GenBank/DDBJ whole genome shotgun (WGS) entry which is preliminary data.</text>
</comment>
<dbReference type="SMART" id="SM00382">
    <property type="entry name" value="AAA"/>
    <property type="match status" value="1"/>
</dbReference>
<dbReference type="InParanoid" id="A0A543AR16"/>
<name>A0A543AR16_9ACTN</name>
<dbReference type="Gene3D" id="3.40.50.300">
    <property type="entry name" value="P-loop containing nucleotide triphosphate hydrolases"/>
    <property type="match status" value="1"/>
</dbReference>
<evidence type="ECO:0000313" key="2">
    <source>
        <dbReference type="EMBL" id="TQL75031.1"/>
    </source>
</evidence>
<protein>
    <recommendedName>
        <fullName evidence="1">AAA+ ATPase domain-containing protein</fullName>
    </recommendedName>
</protein>
<evidence type="ECO:0000259" key="1">
    <source>
        <dbReference type="SMART" id="SM00382"/>
    </source>
</evidence>
<dbReference type="InterPro" id="IPR018647">
    <property type="entry name" value="SLFN_3-like_DNA/RNA_helicase"/>
</dbReference>
<evidence type="ECO:0000313" key="3">
    <source>
        <dbReference type="Proteomes" id="UP000317043"/>
    </source>
</evidence>
<organism evidence="2 3">
    <name type="scientific">Stackebrandtia endophytica</name>
    <dbReference type="NCBI Taxonomy" id="1496996"/>
    <lineage>
        <taxon>Bacteria</taxon>
        <taxon>Bacillati</taxon>
        <taxon>Actinomycetota</taxon>
        <taxon>Actinomycetes</taxon>
        <taxon>Glycomycetales</taxon>
        <taxon>Glycomycetaceae</taxon>
        <taxon>Stackebrandtia</taxon>
    </lineage>
</organism>
<gene>
    <name evidence="2" type="ORF">FB566_0523</name>
</gene>
<dbReference type="InterPro" id="IPR027417">
    <property type="entry name" value="P-loop_NTPase"/>
</dbReference>
<dbReference type="Pfam" id="PF09848">
    <property type="entry name" value="SLFN-g3_helicase"/>
    <property type="match status" value="1"/>
</dbReference>
<feature type="domain" description="AAA+ ATPase" evidence="1">
    <location>
        <begin position="260"/>
        <end position="389"/>
    </location>
</feature>
<dbReference type="EMBL" id="VFOW01000001">
    <property type="protein sequence ID" value="TQL75031.1"/>
    <property type="molecule type" value="Genomic_DNA"/>
</dbReference>
<reference evidence="2 3" key="1">
    <citation type="submission" date="2019-06" db="EMBL/GenBank/DDBJ databases">
        <title>Sequencing the genomes of 1000 actinobacteria strains.</title>
        <authorList>
            <person name="Klenk H.-P."/>
        </authorList>
    </citation>
    <scope>NUCLEOTIDE SEQUENCE [LARGE SCALE GENOMIC DNA]</scope>
    <source>
        <strain evidence="2 3">DSM 45928</strain>
    </source>
</reference>
<keyword evidence="3" id="KW-1185">Reference proteome</keyword>
<dbReference type="SUPFAM" id="SSF52540">
    <property type="entry name" value="P-loop containing nucleoside triphosphate hydrolases"/>
    <property type="match status" value="1"/>
</dbReference>
<dbReference type="AlphaFoldDB" id="A0A543AR16"/>
<dbReference type="CDD" id="cd00009">
    <property type="entry name" value="AAA"/>
    <property type="match status" value="1"/>
</dbReference>